<dbReference type="PANTHER" id="PTHR34224">
    <property type="entry name" value="INTERACTOR OF CONSTITUTIVE ACTIVE ROPS 2, CHLOROPLASTIC-RELATED"/>
    <property type="match status" value="1"/>
</dbReference>
<protein>
    <submittedName>
        <fullName evidence="5">Uncharacterized protein</fullName>
    </submittedName>
</protein>
<dbReference type="OrthoDB" id="1932291at2759"/>
<proteinExistence type="inferred from homology"/>
<accession>A0A5N6Q5B5</accession>
<comment type="caution">
    <text evidence="5">The sequence shown here is derived from an EMBL/GenBank/DDBJ whole genome shotgun (WGS) entry which is preliminary data.</text>
</comment>
<feature type="compositionally biased region" description="Basic and acidic residues" evidence="4">
    <location>
        <begin position="82"/>
        <end position="120"/>
    </location>
</feature>
<evidence type="ECO:0000313" key="5">
    <source>
        <dbReference type="EMBL" id="KAD7479792.1"/>
    </source>
</evidence>
<feature type="compositionally biased region" description="Polar residues" evidence="4">
    <location>
        <begin position="17"/>
        <end position="38"/>
    </location>
</feature>
<comment type="similarity">
    <text evidence="1">Belongs to the ICR family.</text>
</comment>
<feature type="coiled-coil region" evidence="3">
    <location>
        <begin position="274"/>
        <end position="460"/>
    </location>
</feature>
<name>A0A5N6Q5B5_9ASTR</name>
<feature type="region of interest" description="Disordered" evidence="4">
    <location>
        <begin position="1"/>
        <end position="144"/>
    </location>
</feature>
<feature type="coiled-coil region" evidence="3">
    <location>
        <begin position="491"/>
        <end position="525"/>
    </location>
</feature>
<keyword evidence="6" id="KW-1185">Reference proteome</keyword>
<dbReference type="InterPro" id="IPR029688">
    <property type="entry name" value="ICR"/>
</dbReference>
<feature type="compositionally biased region" description="Basic and acidic residues" evidence="4">
    <location>
        <begin position="50"/>
        <end position="72"/>
    </location>
</feature>
<evidence type="ECO:0000256" key="2">
    <source>
        <dbReference type="ARBA" id="ARBA00023054"/>
    </source>
</evidence>
<evidence type="ECO:0000256" key="3">
    <source>
        <dbReference type="SAM" id="Coils"/>
    </source>
</evidence>
<reference evidence="5 6" key="1">
    <citation type="submission" date="2019-05" db="EMBL/GenBank/DDBJ databases">
        <title>Mikania micrantha, genome provides insights into the molecular mechanism of rapid growth.</title>
        <authorList>
            <person name="Liu B."/>
        </authorList>
    </citation>
    <scope>NUCLEOTIDE SEQUENCE [LARGE SCALE GENOMIC DNA]</scope>
    <source>
        <strain evidence="5">NLD-2019</strain>
        <tissue evidence="5">Leaf</tissue>
    </source>
</reference>
<dbReference type="PANTHER" id="PTHR34224:SF4">
    <property type="entry name" value="INTERACTOR OF CONSTITUTIVE ACTIVE ROPS 2, CHLOROPLASTIC"/>
    <property type="match status" value="1"/>
</dbReference>
<organism evidence="5 6">
    <name type="scientific">Mikania micrantha</name>
    <name type="common">bitter vine</name>
    <dbReference type="NCBI Taxonomy" id="192012"/>
    <lineage>
        <taxon>Eukaryota</taxon>
        <taxon>Viridiplantae</taxon>
        <taxon>Streptophyta</taxon>
        <taxon>Embryophyta</taxon>
        <taxon>Tracheophyta</taxon>
        <taxon>Spermatophyta</taxon>
        <taxon>Magnoliopsida</taxon>
        <taxon>eudicotyledons</taxon>
        <taxon>Gunneridae</taxon>
        <taxon>Pentapetalae</taxon>
        <taxon>asterids</taxon>
        <taxon>campanulids</taxon>
        <taxon>Asterales</taxon>
        <taxon>Asteraceae</taxon>
        <taxon>Asteroideae</taxon>
        <taxon>Heliantheae alliance</taxon>
        <taxon>Eupatorieae</taxon>
        <taxon>Mikania</taxon>
    </lineage>
</organism>
<feature type="compositionally biased region" description="Basic and acidic residues" evidence="4">
    <location>
        <begin position="133"/>
        <end position="144"/>
    </location>
</feature>
<keyword evidence="2 3" id="KW-0175">Coiled coil</keyword>
<sequence>MQTPKTRAATLEVPPRTQKTARQLKSSVAEADNSSSLNPVIKTAKSRSPKLVDRRSPRTPTSEKKHPGRISELETQLASLQEELKKVRDELSQSESLKKRAHEEAEEAKKQLTEVSKKLQDSQQQLDEISASEESRLQELRKISQDRDRAWESELEAVKKHHSMDSVTLAAAMNEIQKLKMQLEKVVESEANLAKYAESAHDEMLKLRLELSETLAIDEELKTQIKDSHDSEARALEVVGQTREQLETIKSTFEILKSEKLEAMRVNDSIKVELEKSKAKVDSLEGIVSKLEMKNSRPAGDDNDVDQEEINSVIKEVEKLKEELEGAEKRYQEAYIQRMLQIRSAYELVEQTRTESCKKVSTLEMNLKKSMEEFEDLKAKYLEKEEKLQNITEENKILNEKLEKTELATEIDTEDHTYLKKLEANLEDLKRVYFEKETELKAITEENETLKMEKNQVNHEAVAAAIVAEKEALLMKVGYLTEEVDKSGKKMERVTQQLDLAQAANAEMEAELRRLKIQTDQWRKAAEVAASMLSDANNGKFVERTGSLDTHTIGGKLNSPLCEDIEGESPKKKNGNMLKKFGVFMKGRR</sequence>
<dbReference type="Proteomes" id="UP000326396">
    <property type="component" value="Linkage Group LG1"/>
</dbReference>
<evidence type="ECO:0000256" key="4">
    <source>
        <dbReference type="SAM" id="MobiDB-lite"/>
    </source>
</evidence>
<dbReference type="EMBL" id="SZYD01000001">
    <property type="protein sequence ID" value="KAD7479792.1"/>
    <property type="molecule type" value="Genomic_DNA"/>
</dbReference>
<evidence type="ECO:0000313" key="6">
    <source>
        <dbReference type="Proteomes" id="UP000326396"/>
    </source>
</evidence>
<evidence type="ECO:0000256" key="1">
    <source>
        <dbReference type="ARBA" id="ARBA00009778"/>
    </source>
</evidence>
<dbReference type="AlphaFoldDB" id="A0A5N6Q5B5"/>
<gene>
    <name evidence="5" type="ORF">E3N88_02928</name>
</gene>